<evidence type="ECO:0000313" key="3">
    <source>
        <dbReference type="Proteomes" id="UP000030451"/>
    </source>
</evidence>
<keyword evidence="1" id="KW-0732">Signal</keyword>
<comment type="caution">
    <text evidence="2">The sequence shown here is derived from an EMBL/GenBank/DDBJ whole genome shotgun (WGS) entry which is preliminary data.</text>
</comment>
<feature type="signal peptide" evidence="1">
    <location>
        <begin position="1"/>
        <end position="21"/>
    </location>
</feature>
<proteinExistence type="predicted"/>
<reference evidence="2 3" key="1">
    <citation type="submission" date="2014-10" db="EMBL/GenBank/DDBJ databases">
        <title>Genome sequencing of Vibrio sinaloensis T08.</title>
        <authorList>
            <person name="Chan K.-G."/>
            <person name="Mohamad N.I."/>
        </authorList>
    </citation>
    <scope>NUCLEOTIDE SEQUENCE [LARGE SCALE GENOMIC DNA]</scope>
    <source>
        <strain evidence="2 3">T08</strain>
    </source>
</reference>
<gene>
    <name evidence="2" type="ORF">NM06_02280</name>
</gene>
<organism evidence="2 3">
    <name type="scientific">Photobacterium sp. (strain ATCC 43367)</name>
    <dbReference type="NCBI Taxonomy" id="379097"/>
    <lineage>
        <taxon>Bacteria</taxon>
        <taxon>Pseudomonadati</taxon>
        <taxon>Pseudomonadota</taxon>
        <taxon>Gammaproteobacteria</taxon>
        <taxon>Vibrionales</taxon>
        <taxon>Vibrionaceae</taxon>
        <taxon>Vibrio</taxon>
        <taxon>Vibrio oreintalis group</taxon>
    </lineage>
</organism>
<sequence length="365" mass="40445">MRRLKIILLAVIAVMGLNVHASELNAPVGVRPCCAFGVDLKAQLGSVPVPFFSLENVVDKGSVGDHHYNDGSTSISGSLLGLADETNGLVFTKLGGFIDTAHVRDTADYTYYIFQLNQGYLGTSHHIDLPAELRLRRVTWHPHTQPLSKEQKITYSAEAAALTAFRLAQWHEIAQWFGMVSVGGFDELASAFSSEDLYSNMLGAHLAKQILIAAPTLNTKQFSAAMDHALETALSELNAVTKSVTKEKIQQLDGIWWDSSKRLPNKWALIYRDYHLSLSLIPNYPTATHRLQLSETFDNNQPIEQWLSVSFIAADEEDAFDNLPSAIRTKSSWSSQDFQSLANYAEQVDKNAMSKLGIQAHKIKP</sequence>
<protein>
    <submittedName>
        <fullName evidence="2">Membrane protein</fullName>
    </submittedName>
</protein>
<accession>A0A0A5I1X3</accession>
<dbReference type="AlphaFoldDB" id="A0A0A5I1X3"/>
<dbReference type="Pfam" id="PF13265">
    <property type="entry name" value="DUF4056"/>
    <property type="match status" value="1"/>
</dbReference>
<feature type="chain" id="PRO_5002011410" evidence="1">
    <location>
        <begin position="22"/>
        <end position="365"/>
    </location>
</feature>
<dbReference type="STRING" id="379097.SE23_00285"/>
<evidence type="ECO:0000256" key="1">
    <source>
        <dbReference type="SAM" id="SignalP"/>
    </source>
</evidence>
<dbReference type="InterPro" id="IPR025130">
    <property type="entry name" value="DUF4056"/>
</dbReference>
<name>A0A0A5I1X3_PHOS4</name>
<dbReference type="EMBL" id="JRWP01000004">
    <property type="protein sequence ID" value="KGY09764.1"/>
    <property type="molecule type" value="Genomic_DNA"/>
</dbReference>
<evidence type="ECO:0000313" key="2">
    <source>
        <dbReference type="EMBL" id="KGY09764.1"/>
    </source>
</evidence>
<dbReference type="Proteomes" id="UP000030451">
    <property type="component" value="Unassembled WGS sequence"/>
</dbReference>